<dbReference type="NCBIfam" id="TIGR00229">
    <property type="entry name" value="sensory_box"/>
    <property type="match status" value="1"/>
</dbReference>
<evidence type="ECO:0000313" key="7">
    <source>
        <dbReference type="EMBL" id="MDY0872871.1"/>
    </source>
</evidence>
<name>A0ABU5DZW4_9PROT</name>
<evidence type="ECO:0000313" key="8">
    <source>
        <dbReference type="Proteomes" id="UP001271769"/>
    </source>
</evidence>
<protein>
    <submittedName>
        <fullName evidence="7">Methyl-accepting chemotaxis protein</fullName>
    </submittedName>
</protein>
<dbReference type="SUPFAM" id="SSF58104">
    <property type="entry name" value="Methyl-accepting chemotaxis protein (MCP) signaling domain"/>
    <property type="match status" value="1"/>
</dbReference>
<dbReference type="RefSeq" id="WP_320501342.1">
    <property type="nucleotide sequence ID" value="NZ_JAXCLX010000002.1"/>
</dbReference>
<feature type="domain" description="PAS" evidence="5">
    <location>
        <begin position="49"/>
        <end position="103"/>
    </location>
</feature>
<feature type="domain" description="Methyl-accepting transducer" evidence="4">
    <location>
        <begin position="160"/>
        <end position="245"/>
    </location>
</feature>
<evidence type="ECO:0000259" key="6">
    <source>
        <dbReference type="PROSITE" id="PS50113"/>
    </source>
</evidence>
<dbReference type="InterPro" id="IPR004090">
    <property type="entry name" value="Chemotax_Me-accpt_rcpt"/>
</dbReference>
<dbReference type="PROSITE" id="PS50112">
    <property type="entry name" value="PAS"/>
    <property type="match status" value="1"/>
</dbReference>
<evidence type="ECO:0000256" key="1">
    <source>
        <dbReference type="ARBA" id="ARBA00023224"/>
    </source>
</evidence>
<dbReference type="PROSITE" id="PS50111">
    <property type="entry name" value="CHEMOTAXIS_TRANSDUC_2"/>
    <property type="match status" value="1"/>
</dbReference>
<gene>
    <name evidence="7" type="ORF">SMD31_13095</name>
</gene>
<comment type="caution">
    <text evidence="7">The sequence shown here is derived from an EMBL/GenBank/DDBJ whole genome shotgun (WGS) entry which is preliminary data.</text>
</comment>
<evidence type="ECO:0000259" key="4">
    <source>
        <dbReference type="PROSITE" id="PS50111"/>
    </source>
</evidence>
<dbReference type="Gene3D" id="3.30.450.20">
    <property type="entry name" value="PAS domain"/>
    <property type="match status" value="1"/>
</dbReference>
<dbReference type="EMBL" id="JAXCLX010000002">
    <property type="protein sequence ID" value="MDY0872871.1"/>
    <property type="molecule type" value="Genomic_DNA"/>
</dbReference>
<dbReference type="CDD" id="cd00130">
    <property type="entry name" value="PAS"/>
    <property type="match status" value="1"/>
</dbReference>
<keyword evidence="8" id="KW-1185">Reference proteome</keyword>
<dbReference type="PANTHER" id="PTHR32089:SF112">
    <property type="entry name" value="LYSOZYME-LIKE PROTEIN-RELATED"/>
    <property type="match status" value="1"/>
</dbReference>
<dbReference type="Proteomes" id="UP001271769">
    <property type="component" value="Unassembled WGS sequence"/>
</dbReference>
<dbReference type="PRINTS" id="PR00260">
    <property type="entry name" value="CHEMTRNSDUCR"/>
</dbReference>
<organism evidence="7 8">
    <name type="scientific">Dongia rigui</name>
    <dbReference type="NCBI Taxonomy" id="940149"/>
    <lineage>
        <taxon>Bacteria</taxon>
        <taxon>Pseudomonadati</taxon>
        <taxon>Pseudomonadota</taxon>
        <taxon>Alphaproteobacteria</taxon>
        <taxon>Rhodospirillales</taxon>
        <taxon>Dongiaceae</taxon>
        <taxon>Dongia</taxon>
    </lineage>
</organism>
<dbReference type="Gene3D" id="1.10.287.950">
    <property type="entry name" value="Methyl-accepting chemotaxis protein"/>
    <property type="match status" value="1"/>
</dbReference>
<dbReference type="InterPro" id="IPR000014">
    <property type="entry name" value="PAS"/>
</dbReference>
<dbReference type="InterPro" id="IPR004089">
    <property type="entry name" value="MCPsignal_dom"/>
</dbReference>
<dbReference type="InterPro" id="IPR013655">
    <property type="entry name" value="PAS_fold_3"/>
</dbReference>
<dbReference type="PROSITE" id="PS50113">
    <property type="entry name" value="PAC"/>
    <property type="match status" value="1"/>
</dbReference>
<accession>A0ABU5DZW4</accession>
<dbReference type="InterPro" id="IPR035965">
    <property type="entry name" value="PAS-like_dom_sf"/>
</dbReference>
<comment type="similarity">
    <text evidence="2">Belongs to the methyl-accepting chemotaxis (MCP) protein family.</text>
</comment>
<feature type="domain" description="PAC" evidence="6">
    <location>
        <begin position="106"/>
        <end position="158"/>
    </location>
</feature>
<dbReference type="SUPFAM" id="SSF55785">
    <property type="entry name" value="PYP-like sensor domain (PAS domain)"/>
    <property type="match status" value="1"/>
</dbReference>
<dbReference type="PANTHER" id="PTHR32089">
    <property type="entry name" value="METHYL-ACCEPTING CHEMOTAXIS PROTEIN MCPB"/>
    <property type="match status" value="1"/>
</dbReference>
<dbReference type="InterPro" id="IPR000700">
    <property type="entry name" value="PAS-assoc_C"/>
</dbReference>
<dbReference type="Pfam" id="PF08447">
    <property type="entry name" value="PAS_3"/>
    <property type="match status" value="1"/>
</dbReference>
<keyword evidence="1 3" id="KW-0807">Transducer</keyword>
<dbReference type="Pfam" id="PF00015">
    <property type="entry name" value="MCPsignal"/>
    <property type="match status" value="1"/>
</dbReference>
<proteinExistence type="inferred from homology"/>
<reference evidence="7 8" key="1">
    <citation type="journal article" date="2013" name="Antonie Van Leeuwenhoek">
        <title>Dongia rigui sp. nov., isolated from freshwater of a large wetland in Korea.</title>
        <authorList>
            <person name="Baik K.S."/>
            <person name="Hwang Y.M."/>
            <person name="Choi J.S."/>
            <person name="Kwon J."/>
            <person name="Seong C.N."/>
        </authorList>
    </citation>
    <scope>NUCLEOTIDE SEQUENCE [LARGE SCALE GENOMIC DNA]</scope>
    <source>
        <strain evidence="7 8">04SU4-P</strain>
    </source>
</reference>
<evidence type="ECO:0000256" key="2">
    <source>
        <dbReference type="ARBA" id="ARBA00029447"/>
    </source>
</evidence>
<evidence type="ECO:0000259" key="5">
    <source>
        <dbReference type="PROSITE" id="PS50112"/>
    </source>
</evidence>
<evidence type="ECO:0000256" key="3">
    <source>
        <dbReference type="PROSITE-ProRule" id="PRU00284"/>
    </source>
</evidence>
<sequence length="245" mass="26474">MIDESQMGNVGSFDTQSAAGMGGVADERLAALLSITGRMDGFLYRCRNDPNYTMLYISEGILTVSGYPPSDFIGNKVRGYASITHPDDLAAVDAAVGKALETQTNWNIDYRIMPRQGEAIWVHEIGGGVFDAAGNLEFLEGFIIDISERKRLEQANRDLIDRIAVISEHIVKDTGNILEVLRALKMLALNARIEAARAGDMGLGFAVVAQEIKTLATTSGASAERITKLMNELQTVLATPTQGGH</sequence>